<evidence type="ECO:0000256" key="1">
    <source>
        <dbReference type="SAM" id="Phobius"/>
    </source>
</evidence>
<dbReference type="SUPFAM" id="SSF53474">
    <property type="entry name" value="alpha/beta-Hydrolases"/>
    <property type="match status" value="1"/>
</dbReference>
<dbReference type="PANTHER" id="PTHR43689:SF14">
    <property type="entry name" value="LYSOPHOSPHOLIPASE BODYGUARD 4-RELATED"/>
    <property type="match status" value="1"/>
</dbReference>
<evidence type="ECO:0000259" key="2">
    <source>
        <dbReference type="Pfam" id="PF00561"/>
    </source>
</evidence>
<dbReference type="InterPro" id="IPR000073">
    <property type="entry name" value="AB_hydrolase_1"/>
</dbReference>
<dbReference type="PANTHER" id="PTHR43689">
    <property type="entry name" value="HYDROLASE"/>
    <property type="match status" value="1"/>
</dbReference>
<feature type="transmembrane region" description="Helical" evidence="1">
    <location>
        <begin position="20"/>
        <end position="43"/>
    </location>
</feature>
<reference evidence="3" key="1">
    <citation type="submission" date="2018-01" db="EMBL/GenBank/DDBJ databases">
        <authorList>
            <person name="Mao J.F."/>
        </authorList>
    </citation>
    <scope>NUCLEOTIDE SEQUENCE</scope>
    <source>
        <strain evidence="3">Huo1</strain>
        <tissue evidence="3">Leaf</tissue>
    </source>
</reference>
<dbReference type="GO" id="GO:0016787">
    <property type="term" value="F:hydrolase activity"/>
    <property type="evidence" value="ECO:0007669"/>
    <property type="project" value="UniProtKB-ARBA"/>
</dbReference>
<dbReference type="Proteomes" id="UP000298416">
    <property type="component" value="Unassembled WGS sequence"/>
</dbReference>
<keyword evidence="1" id="KW-0812">Transmembrane</keyword>
<accession>A0A8X8XYL4</accession>
<protein>
    <recommendedName>
        <fullName evidence="2">AB hydrolase-1 domain-containing protein</fullName>
    </recommendedName>
</protein>
<evidence type="ECO:0000313" key="4">
    <source>
        <dbReference type="Proteomes" id="UP000298416"/>
    </source>
</evidence>
<dbReference type="AlphaFoldDB" id="A0A8X8XYL4"/>
<dbReference type="EMBL" id="PNBA02000006">
    <property type="protein sequence ID" value="KAG6421254.1"/>
    <property type="molecule type" value="Genomic_DNA"/>
</dbReference>
<gene>
    <name evidence="3" type="ORF">SASPL_117804</name>
</gene>
<keyword evidence="4" id="KW-1185">Reference proteome</keyword>
<keyword evidence="1" id="KW-0472">Membrane</keyword>
<dbReference type="Gene3D" id="3.40.50.1820">
    <property type="entry name" value="alpha/beta hydrolase"/>
    <property type="match status" value="1"/>
</dbReference>
<organism evidence="3">
    <name type="scientific">Salvia splendens</name>
    <name type="common">Scarlet sage</name>
    <dbReference type="NCBI Taxonomy" id="180675"/>
    <lineage>
        <taxon>Eukaryota</taxon>
        <taxon>Viridiplantae</taxon>
        <taxon>Streptophyta</taxon>
        <taxon>Embryophyta</taxon>
        <taxon>Tracheophyta</taxon>
        <taxon>Spermatophyta</taxon>
        <taxon>Magnoliopsida</taxon>
        <taxon>eudicotyledons</taxon>
        <taxon>Gunneridae</taxon>
        <taxon>Pentapetalae</taxon>
        <taxon>asterids</taxon>
        <taxon>lamiids</taxon>
        <taxon>Lamiales</taxon>
        <taxon>Lamiaceae</taxon>
        <taxon>Nepetoideae</taxon>
        <taxon>Mentheae</taxon>
        <taxon>Salviinae</taxon>
        <taxon>Salvia</taxon>
        <taxon>Salvia subgen. Calosphace</taxon>
        <taxon>core Calosphace</taxon>
    </lineage>
</organism>
<dbReference type="PRINTS" id="PR00111">
    <property type="entry name" value="ABHYDROLASE"/>
</dbReference>
<dbReference type="InterPro" id="IPR029058">
    <property type="entry name" value="AB_hydrolase_fold"/>
</dbReference>
<name>A0A8X8XYL4_SALSN</name>
<comment type="caution">
    <text evidence="3">The sequence shown here is derived from an EMBL/GenBank/DDBJ whole genome shotgun (WGS) entry which is preliminary data.</text>
</comment>
<feature type="domain" description="AB hydrolase-1" evidence="2">
    <location>
        <begin position="146"/>
        <end position="399"/>
    </location>
</feature>
<evidence type="ECO:0000313" key="3">
    <source>
        <dbReference type="EMBL" id="KAG6421254.1"/>
    </source>
</evidence>
<proteinExistence type="predicted"/>
<keyword evidence="1" id="KW-1133">Transmembrane helix</keyword>
<dbReference type="Pfam" id="PF00561">
    <property type="entry name" value="Abhydrolase_1"/>
    <property type="match status" value="1"/>
</dbReference>
<reference evidence="3" key="2">
    <citation type="submission" date="2020-08" db="EMBL/GenBank/DDBJ databases">
        <title>Plant Genome Project.</title>
        <authorList>
            <person name="Zhang R.-G."/>
        </authorList>
    </citation>
    <scope>NUCLEOTIDE SEQUENCE</scope>
    <source>
        <strain evidence="3">Huo1</strain>
        <tissue evidence="3">Leaf</tissue>
    </source>
</reference>
<sequence>MSTVSAREWVSRITETLISAASLPVFLLLDILDVIMCLIFRLLDRFLEGTNSSCYCHSDITQPPHSETELSESLHGRKNIVREMLRLLKFPVFLTKNGTAPASRANRWSDCGCESCLSWMNHTQTHSNLHLLLKQPQRDANVSENVIFIHGFLSSSSLWKETVFLNLSENSRRNYRLFAVDLLGFGRSPKPEDCLYTLRDHVEMIERSVIVPFELDSFHLVAHSMGCVIALALAAKHSASVKSITLVAPSQPYFSASSGDATGQALKRIAARRVWPPLLFFSAFMSWYEHLGRCVCFLLCRNHRLWEWILMLVTRRRDLHFLMTDVTRHTHHSAWHTMHNVVCGGARFLDGYLEVLRAAGARILVVQGRKDEVVPVECSLNLKVKDPEIELQIIPNLDHSSVILGRAEEFTRDLERFWAS</sequence>